<keyword evidence="3" id="KW-1185">Reference proteome</keyword>
<dbReference type="VEuPathDB" id="FungiDB:PNEG_04283"/>
<evidence type="ECO:0000256" key="1">
    <source>
        <dbReference type="SAM" id="Phobius"/>
    </source>
</evidence>
<feature type="transmembrane region" description="Helical" evidence="1">
    <location>
        <begin position="61"/>
        <end position="79"/>
    </location>
</feature>
<keyword evidence="1" id="KW-0472">Membrane</keyword>
<dbReference type="AlphaFoldDB" id="A0A0W4ZX14"/>
<gene>
    <name evidence="2" type="ORF">PNEG_04283</name>
</gene>
<evidence type="ECO:0000313" key="3">
    <source>
        <dbReference type="Proteomes" id="UP000011958"/>
    </source>
</evidence>
<reference evidence="3" key="1">
    <citation type="journal article" date="2016" name="Nat. Commun.">
        <title>Genome analysis of three Pneumocystis species reveals adaptation mechanisms to life exclusively in mammalian hosts.</title>
        <authorList>
            <person name="Ma L."/>
            <person name="Chen Z."/>
            <person name="Huang D.W."/>
            <person name="Kutty G."/>
            <person name="Ishihara M."/>
            <person name="Wang H."/>
            <person name="Abouelleil A."/>
            <person name="Bishop L."/>
            <person name="Davey E."/>
            <person name="Deng R."/>
            <person name="Deng X."/>
            <person name="Fan L."/>
            <person name="Fantoni G."/>
            <person name="Fitzgerald M."/>
            <person name="Gogineni E."/>
            <person name="Goldberg J.M."/>
            <person name="Handley G."/>
            <person name="Hu X."/>
            <person name="Huber C."/>
            <person name="Jiao X."/>
            <person name="Jones K."/>
            <person name="Levin J.Z."/>
            <person name="Liu Y."/>
            <person name="Macdonald P."/>
            <person name="Melnikov A."/>
            <person name="Raley C."/>
            <person name="Sassi M."/>
            <person name="Sherman B.T."/>
            <person name="Song X."/>
            <person name="Sykes S."/>
            <person name="Tran B."/>
            <person name="Walsh L."/>
            <person name="Xia Y."/>
            <person name="Yang J."/>
            <person name="Young S."/>
            <person name="Zeng Q."/>
            <person name="Zheng X."/>
            <person name="Stephens R."/>
            <person name="Nusbaum C."/>
            <person name="Birren B.W."/>
            <person name="Azadi P."/>
            <person name="Lempicki R.A."/>
            <person name="Cuomo C.A."/>
            <person name="Kovacs J.A."/>
        </authorList>
    </citation>
    <scope>NUCLEOTIDE SEQUENCE [LARGE SCALE GENOMIC DNA]</scope>
    <source>
        <strain evidence="3">B123</strain>
    </source>
</reference>
<protein>
    <submittedName>
        <fullName evidence="2">Uncharacterized protein</fullName>
    </submittedName>
</protein>
<evidence type="ECO:0000313" key="2">
    <source>
        <dbReference type="EMBL" id="KTW32914.1"/>
    </source>
</evidence>
<dbReference type="GeneID" id="30671574"/>
<keyword evidence="1" id="KW-1133">Transmembrane helix</keyword>
<sequence length="85" mass="10096">MFKKKSVFKYGIFMDSKNILNCKFKVFNPMFKYVLKKLVPKMISNDIFLVKAFSYPFNKTCAFLLFCISILKIILLYKLTIVDIF</sequence>
<keyword evidence="1" id="KW-0812">Transmembrane</keyword>
<organism evidence="2 3">
    <name type="scientific">Pneumocystis murina (strain B123)</name>
    <name type="common">Mouse pneumocystis pneumonia agent</name>
    <name type="synonym">Pneumocystis carinii f. sp. muris</name>
    <dbReference type="NCBI Taxonomy" id="1069680"/>
    <lineage>
        <taxon>Eukaryota</taxon>
        <taxon>Fungi</taxon>
        <taxon>Dikarya</taxon>
        <taxon>Ascomycota</taxon>
        <taxon>Taphrinomycotina</taxon>
        <taxon>Pneumocystomycetes</taxon>
        <taxon>Pneumocystaceae</taxon>
        <taxon>Pneumocystis</taxon>
    </lineage>
</organism>
<dbReference type="EMBL" id="AFWA02000006">
    <property type="protein sequence ID" value="KTW32914.1"/>
    <property type="molecule type" value="Genomic_DNA"/>
</dbReference>
<dbReference type="Proteomes" id="UP000011958">
    <property type="component" value="Unassembled WGS sequence"/>
</dbReference>
<accession>A0A0W4ZX14</accession>
<comment type="caution">
    <text evidence="2">The sequence shown here is derived from an EMBL/GenBank/DDBJ whole genome shotgun (WGS) entry which is preliminary data.</text>
</comment>
<name>A0A0W4ZX14_PNEMU</name>
<proteinExistence type="predicted"/>
<dbReference type="RefSeq" id="XP_019613385.1">
    <property type="nucleotide sequence ID" value="XM_019757803.1"/>
</dbReference>